<evidence type="ECO:0000313" key="1">
    <source>
        <dbReference type="EMBL" id="NGZ88302.1"/>
    </source>
</evidence>
<dbReference type="Proteomes" id="UP000666369">
    <property type="component" value="Unassembled WGS sequence"/>
</dbReference>
<comment type="caution">
    <text evidence="1">The sequence shown here is derived from an EMBL/GenBank/DDBJ whole genome shotgun (WGS) entry which is preliminary data.</text>
</comment>
<dbReference type="SUPFAM" id="SSF54427">
    <property type="entry name" value="NTF2-like"/>
    <property type="match status" value="2"/>
</dbReference>
<organism evidence="1 2">
    <name type="scientific">Duganella aceris</name>
    <dbReference type="NCBI Taxonomy" id="2703883"/>
    <lineage>
        <taxon>Bacteria</taxon>
        <taxon>Pseudomonadati</taxon>
        <taxon>Pseudomonadota</taxon>
        <taxon>Betaproteobacteria</taxon>
        <taxon>Burkholderiales</taxon>
        <taxon>Oxalobacteraceae</taxon>
        <taxon>Telluria group</taxon>
        <taxon>Duganella</taxon>
    </lineage>
</organism>
<dbReference type="PANTHER" id="PTHR38436">
    <property type="entry name" value="POLYKETIDE CYCLASE SNOAL-LIKE DOMAIN"/>
    <property type="match status" value="1"/>
</dbReference>
<dbReference type="EMBL" id="JAADJT010000020">
    <property type="protein sequence ID" value="NGZ88302.1"/>
    <property type="molecule type" value="Genomic_DNA"/>
</dbReference>
<reference evidence="2" key="2">
    <citation type="submission" date="2023-07" db="EMBL/GenBank/DDBJ databases">
        <title>Duganella aceri sp. nov., isolated from tree sap.</title>
        <authorList>
            <person name="Kim I.S."/>
        </authorList>
    </citation>
    <scope>NUCLEOTIDE SEQUENCE [LARGE SCALE GENOMIC DNA]</scope>
    <source>
        <strain evidence="2">SAP-35</strain>
    </source>
</reference>
<gene>
    <name evidence="1" type="ORF">GW587_29120</name>
</gene>
<dbReference type="Pfam" id="PF07366">
    <property type="entry name" value="SnoaL"/>
    <property type="match status" value="1"/>
</dbReference>
<dbReference type="Gene3D" id="3.10.450.50">
    <property type="match status" value="2"/>
</dbReference>
<reference evidence="1 2" key="1">
    <citation type="submission" date="2020-01" db="EMBL/GenBank/DDBJ databases">
        <authorList>
            <person name="Lee S.D."/>
        </authorList>
    </citation>
    <scope>NUCLEOTIDE SEQUENCE [LARGE SCALE GENOMIC DNA]</scope>
    <source>
        <strain evidence="1 2">SAP-35</strain>
    </source>
</reference>
<proteinExistence type="predicted"/>
<dbReference type="PANTHER" id="PTHR38436:SF1">
    <property type="entry name" value="ESTER CYCLASE"/>
    <property type="match status" value="1"/>
</dbReference>
<keyword evidence="2" id="KW-1185">Reference proteome</keyword>
<sequence>MSIDAQLNDLLPSAYAPYRNPRDYITGWTDRIWINRGLGQINDMYAPDVKVHTCYGETYGMRDVIGNSIQKMVAFPNRGGGHDDVIWEARGDNSFISSHRVFNNATHTGHWTYGPPTGRTWFNRSVAHCLVRNNVVVEEWVIRDEFAVLEGLGIDPYVVAAELADHSPVLGKAIESGEKASSFAGVIADPVVAGISGARPARYREDSAMIVRYFDEVWNQRHIDRVAHYCNEAVVCQSVRMRRSMQISNFQMEVMALLAPFPDGVIEVRDIAVHESADLGTRIAVIWLLRGTYSGSPVYGAVNRAPVNIMGVSHFELRDGKISREYRIFDEISVIAQIIKHGNGWKSPTAIAS</sequence>
<dbReference type="InterPro" id="IPR032710">
    <property type="entry name" value="NTF2-like_dom_sf"/>
</dbReference>
<dbReference type="InterPro" id="IPR009959">
    <property type="entry name" value="Cyclase_SnoaL-like"/>
</dbReference>
<protein>
    <submittedName>
        <fullName evidence="1">Ester cyclase</fullName>
    </submittedName>
</protein>
<accession>A0ABX0FUC3</accession>
<dbReference type="RefSeq" id="WP_166108422.1">
    <property type="nucleotide sequence ID" value="NZ_JAADJT010000020.1"/>
</dbReference>
<evidence type="ECO:0000313" key="2">
    <source>
        <dbReference type="Proteomes" id="UP000666369"/>
    </source>
</evidence>
<name>A0ABX0FUC3_9BURK</name>